<sequence length="984" mass="110215">MQQKGKMPKLDRVTDYIWDIPIDYMEKMRVPGRLFLSPTLLKRLESETLNQTANVATLPGIRKYSMAMPDAHPGYGFPIGGVAAFDSEEGVISPGGVGFDINCLTRDAEILHEHGYRIPIREFDTRWNSEHILCMNFGTKPRNTGIDAFMELPTREKMYCITTESGESIRASAEHPLYTPGGMVRIKDLQSRDQDCRIAIFPFKGVEYEAPESDVIVEEDDIRRLEINGKNMEQTVAELKKRNLLPLAADSDGLPYLLKIMGYLLGDGTMYFTGDKGTIRFYGEPDDLEEIRLDIERLGFTPSRIYSRTRDHEIDTYHGAVTFSQEEHSFKTTSSSLAALLWCMGVPPGNRAAQEYLFPDWVFKLSLWQKRLLLSSFFGAELSSPATMTGHGYNFYVPVLSMNKRERIIRNGEEFLDQISALLSDFGIDSSRIGSREEYTCKNGEISHRLRLQIGGSPDNLIKLWSMVGFEYNQKRRHLACAAVMYLRKKEQVVAERECAACEAVRMKESGKTLSEICSTLAAPHVNERFIERALHEGRRTSPRAPASFQTFDAFLSESAIGTSGMVWDSIRSIEEIEYDGFVYDFMVQNEHHNFVANSFVVSNCGVRVIRTNLTENDVRPKIRKLVDALFRNVPSGVGAKSKLKVSDSELRSVFEDGAGWAVEQGYGVSEDLEHCEENGRIELPGELKVSDKVMKRGRPQLGTLGSGNHFLEVQCVREIYDQDIADAFGIHKGEITIMIHCGSRGAGHQICTEHLRVLEKAARKYEIELVDRQLACAPVQSREGQEYFTAMCAGANYAWANRQMITHWVRETFQRFFGSDIEMDLVYDVAHNVAKLEEHTIDGKPEMVYVHRKGATRAFPAGHPDVPKAYRDVGQPVLIPGSMGTPSYILCGMERAMELTFGSACHGAGRVGSRKAALRKYKGAQIEKELLAKGITVKATHPTVLAEEAPAVYKPSGDVVDVVHRLGVACKVTQVVPIGVAKG</sequence>
<keyword evidence="1" id="KW-0436">Ligase</keyword>
<evidence type="ECO:0000313" key="1">
    <source>
        <dbReference type="EMBL" id="PXF57690.1"/>
    </source>
</evidence>
<dbReference type="EMBL" id="PQXF01000052">
    <property type="protein sequence ID" value="PXF57690.1"/>
    <property type="molecule type" value="Genomic_DNA"/>
</dbReference>
<gene>
    <name evidence="1" type="ORF">C4B59_14705</name>
</gene>
<proteinExistence type="predicted"/>
<comment type="caution">
    <text evidence="1">The sequence shown here is derived from an EMBL/GenBank/DDBJ whole genome shotgun (WGS) entry which is preliminary data.</text>
</comment>
<accession>A0AC61KYZ0</accession>
<reference evidence="1" key="1">
    <citation type="submission" date="2018-01" db="EMBL/GenBank/DDBJ databases">
        <authorList>
            <person name="Krukenberg V."/>
        </authorList>
    </citation>
    <scope>NUCLEOTIDE SEQUENCE</scope>
    <source>
        <strain evidence="1">E20ANME2</strain>
    </source>
</reference>
<dbReference type="Proteomes" id="UP000248329">
    <property type="component" value="Unassembled WGS sequence"/>
</dbReference>
<evidence type="ECO:0000313" key="2">
    <source>
        <dbReference type="Proteomes" id="UP000248329"/>
    </source>
</evidence>
<organism evidence="1 2">
    <name type="scientific">Candidatus Methanogaster sp</name>
    <dbReference type="NCBI Taxonomy" id="3386292"/>
    <lineage>
        <taxon>Archaea</taxon>
        <taxon>Methanobacteriati</taxon>
        <taxon>Methanobacteriota</taxon>
        <taxon>Stenosarchaea group</taxon>
        <taxon>Methanomicrobia</taxon>
        <taxon>Methanosarcinales</taxon>
        <taxon>ANME-2 cluster</taxon>
        <taxon>Candidatus Methanogasteraceae</taxon>
        <taxon>Candidatus Methanogaster</taxon>
    </lineage>
</organism>
<protein>
    <submittedName>
        <fullName evidence="1">RNA-splicing ligase RtcB</fullName>
    </submittedName>
</protein>
<name>A0AC61KYZ0_9EURY</name>